<feature type="transmembrane region" description="Helical" evidence="1">
    <location>
        <begin position="102"/>
        <end position="128"/>
    </location>
</feature>
<evidence type="ECO:0000259" key="2">
    <source>
        <dbReference type="Pfam" id="PF02517"/>
    </source>
</evidence>
<dbReference type="AlphaFoldDB" id="A0A480AQG7"/>
<protein>
    <recommendedName>
        <fullName evidence="2">CAAX prenyl protease 2/Lysostaphin resistance protein A-like domain-containing protein</fullName>
    </recommendedName>
</protein>
<proteinExistence type="predicted"/>
<keyword evidence="1" id="KW-0472">Membrane</keyword>
<evidence type="ECO:0000313" key="3">
    <source>
        <dbReference type="EMBL" id="GCL63859.1"/>
    </source>
</evidence>
<dbReference type="EMBL" id="BJCL01000007">
    <property type="protein sequence ID" value="GCL63859.1"/>
    <property type="molecule type" value="Genomic_DNA"/>
</dbReference>
<reference evidence="4" key="1">
    <citation type="submission" date="2019-03" db="EMBL/GenBank/DDBJ databases">
        <title>Aquabacterium pictum sp.nov., the first bacteriochlorophyll a-containing freshwater bacterium in the genus Aquabacterium of the class Betaproteobacteria.</title>
        <authorList>
            <person name="Hirose S."/>
            <person name="Tank M."/>
            <person name="Hara E."/>
            <person name="Tamaki H."/>
            <person name="Takaichi S."/>
            <person name="Haruta S."/>
            <person name="Hanada S."/>
        </authorList>
    </citation>
    <scope>NUCLEOTIDE SEQUENCE [LARGE SCALE GENOMIC DNA]</scope>
    <source>
        <strain evidence="4">W35</strain>
    </source>
</reference>
<keyword evidence="4" id="KW-1185">Reference proteome</keyword>
<dbReference type="GO" id="GO:0004175">
    <property type="term" value="F:endopeptidase activity"/>
    <property type="evidence" value="ECO:0007669"/>
    <property type="project" value="UniProtKB-ARBA"/>
</dbReference>
<accession>A0A480AQG7</accession>
<feature type="transmembrane region" description="Helical" evidence="1">
    <location>
        <begin position="167"/>
        <end position="186"/>
    </location>
</feature>
<organism evidence="3 4">
    <name type="scientific">Pseudaquabacterium pictum</name>
    <dbReference type="NCBI Taxonomy" id="2315236"/>
    <lineage>
        <taxon>Bacteria</taxon>
        <taxon>Pseudomonadati</taxon>
        <taxon>Pseudomonadota</taxon>
        <taxon>Betaproteobacteria</taxon>
        <taxon>Burkholderiales</taxon>
        <taxon>Sphaerotilaceae</taxon>
        <taxon>Pseudaquabacterium</taxon>
    </lineage>
</organism>
<feature type="transmembrane region" description="Helical" evidence="1">
    <location>
        <begin position="268"/>
        <end position="287"/>
    </location>
</feature>
<dbReference type="PANTHER" id="PTHR39430:SF1">
    <property type="entry name" value="PROTEASE"/>
    <property type="match status" value="1"/>
</dbReference>
<dbReference type="Proteomes" id="UP000301751">
    <property type="component" value="Unassembled WGS sequence"/>
</dbReference>
<evidence type="ECO:0000313" key="4">
    <source>
        <dbReference type="Proteomes" id="UP000301751"/>
    </source>
</evidence>
<feature type="transmembrane region" description="Helical" evidence="1">
    <location>
        <begin position="225"/>
        <end position="248"/>
    </location>
</feature>
<evidence type="ECO:0000256" key="1">
    <source>
        <dbReference type="SAM" id="Phobius"/>
    </source>
</evidence>
<dbReference type="Pfam" id="PF02517">
    <property type="entry name" value="Rce1-like"/>
    <property type="match status" value="1"/>
</dbReference>
<keyword evidence="1" id="KW-0812">Transmembrane</keyword>
<name>A0A480AQG7_9BURK</name>
<feature type="transmembrane region" description="Helical" evidence="1">
    <location>
        <begin position="134"/>
        <end position="155"/>
    </location>
</feature>
<feature type="domain" description="CAAX prenyl protease 2/Lysostaphin resistance protein A-like" evidence="2">
    <location>
        <begin position="134"/>
        <end position="228"/>
    </location>
</feature>
<comment type="caution">
    <text evidence="3">The sequence shown here is derived from an EMBL/GenBank/DDBJ whole genome shotgun (WGS) entry which is preliminary data.</text>
</comment>
<gene>
    <name evidence="3" type="ORF">AQPW35_29400</name>
</gene>
<dbReference type="InterPro" id="IPR003675">
    <property type="entry name" value="Rce1/LyrA-like_dom"/>
</dbReference>
<feature type="transmembrane region" description="Helical" evidence="1">
    <location>
        <begin position="192"/>
        <end position="213"/>
    </location>
</feature>
<feature type="transmembrane region" description="Helical" evidence="1">
    <location>
        <begin position="63"/>
        <end position="81"/>
    </location>
</feature>
<dbReference type="PANTHER" id="PTHR39430">
    <property type="entry name" value="MEMBRANE-ASSOCIATED PROTEASE-RELATED"/>
    <property type="match status" value="1"/>
</dbReference>
<sequence length="301" mass="32079">MIGPTTEKDRAPMTTLPDTHLGPLRRILASPPARILLLGFLLLLLMGLNGDVMTSYAAEPVKAVQHTIALAIAGFAVYVGHAHFIQRRSAAELSTQGMAREFGIGLLVGAGLYTACELILMALGIFRITGLNPWSYLVPAVAMAISSSVFEELLFRGVLFGAVETWFGSWAALVVSSLVFGLSHLMNPQGTLEGAMFIAVEAGILLAGAYMLTRRLWLSIGFHMAWNYTQSAIFSGIVSGNDAAPGLVRSTVQGPDLLTGGQFGVESSVLALVLCTTTGIALVVMAARRGRIVPPVWKRPR</sequence>
<feature type="transmembrane region" description="Helical" evidence="1">
    <location>
        <begin position="35"/>
        <end position="57"/>
    </location>
</feature>
<dbReference type="GO" id="GO:0080120">
    <property type="term" value="P:CAAX-box protein maturation"/>
    <property type="evidence" value="ECO:0007669"/>
    <property type="project" value="UniProtKB-ARBA"/>
</dbReference>
<keyword evidence="1" id="KW-1133">Transmembrane helix</keyword>